<comment type="caution">
    <text evidence="1">The sequence shown here is derived from an EMBL/GenBank/DDBJ whole genome shotgun (WGS) entry which is preliminary data.</text>
</comment>
<proteinExistence type="predicted"/>
<sequence length="118" mass="13723">MRKYFVKAEIEYGAENRKNVLVRIACFADNEVEAEREADKIICGWTDVEAYEILKVTTQFFYLHVFYVSVLLKYSNGDLREVKLHLRAEDEEEARKVANSMVADFKYVVSKEVTAVSK</sequence>
<accession>A0A0L8VF12</accession>
<organism evidence="1 2">
    <name type="scientific">Sunxiuqinia dokdonensis</name>
    <dbReference type="NCBI Taxonomy" id="1409788"/>
    <lineage>
        <taxon>Bacteria</taxon>
        <taxon>Pseudomonadati</taxon>
        <taxon>Bacteroidota</taxon>
        <taxon>Bacteroidia</taxon>
        <taxon>Marinilabiliales</taxon>
        <taxon>Prolixibacteraceae</taxon>
        <taxon>Sunxiuqinia</taxon>
    </lineage>
</organism>
<reference evidence="2" key="1">
    <citation type="submission" date="2015-07" db="EMBL/GenBank/DDBJ databases">
        <title>Genome sequencing of Sunxiuqinia dokdonensis strain SK.</title>
        <authorList>
            <person name="Ahn S."/>
            <person name="Kim B.-C."/>
        </authorList>
    </citation>
    <scope>NUCLEOTIDE SEQUENCE [LARGE SCALE GENOMIC DNA]</scope>
    <source>
        <strain evidence="2">SK</strain>
    </source>
</reference>
<protein>
    <submittedName>
        <fullName evidence="1">Uncharacterized protein</fullName>
    </submittedName>
</protein>
<gene>
    <name evidence="1" type="ORF">NC99_01080</name>
</gene>
<evidence type="ECO:0000313" key="1">
    <source>
        <dbReference type="EMBL" id="KOH47065.1"/>
    </source>
</evidence>
<dbReference type="Proteomes" id="UP000036958">
    <property type="component" value="Unassembled WGS sequence"/>
</dbReference>
<dbReference type="AlphaFoldDB" id="A0A0L8VF12"/>
<dbReference type="RefSeq" id="WP_053178746.1">
    <property type="nucleotide sequence ID" value="NZ_LGIA01000006.1"/>
</dbReference>
<keyword evidence="2" id="KW-1185">Reference proteome</keyword>
<evidence type="ECO:0000313" key="2">
    <source>
        <dbReference type="Proteomes" id="UP000036958"/>
    </source>
</evidence>
<dbReference type="EMBL" id="LGIA01000006">
    <property type="protein sequence ID" value="KOH47065.1"/>
    <property type="molecule type" value="Genomic_DNA"/>
</dbReference>
<name>A0A0L8VF12_9BACT</name>
<dbReference type="STRING" id="1409788.NC99_01080"/>